<evidence type="ECO:0000313" key="1">
    <source>
        <dbReference type="EMBL" id="MEE8658175.1"/>
    </source>
</evidence>
<accession>A0ABU7TZZ3</accession>
<name>A0ABU7TZZ3_9PROT</name>
<dbReference type="RefSeq" id="WP_418115650.1">
    <property type="nucleotide sequence ID" value="NZ_JAWJZZ010000005.1"/>
</dbReference>
<comment type="caution">
    <text evidence="1">The sequence shown here is derived from an EMBL/GenBank/DDBJ whole genome shotgun (WGS) entry which is preliminary data.</text>
</comment>
<reference evidence="1 2" key="1">
    <citation type="submission" date="2023-10" db="EMBL/GenBank/DDBJ databases">
        <title>Sorlinia euscelidii gen. nov., sp. nov., an acetic acid bacteria isolated from the gut of Euscelidius variegatus emitter.</title>
        <authorList>
            <person name="Michoud G."/>
            <person name="Marasco R."/>
            <person name="Seferji K."/>
            <person name="Gonella E."/>
            <person name="Garuglieri E."/>
            <person name="Alma A."/>
            <person name="Mapelli F."/>
            <person name="Borin S."/>
            <person name="Daffonchio D."/>
            <person name="Crotti E."/>
        </authorList>
    </citation>
    <scope>NUCLEOTIDE SEQUENCE [LARGE SCALE GENOMIC DNA]</scope>
    <source>
        <strain evidence="1 2">EV16P</strain>
    </source>
</reference>
<proteinExistence type="predicted"/>
<protein>
    <submittedName>
        <fullName evidence="1">Uncharacterized protein</fullName>
    </submittedName>
</protein>
<organism evidence="1 2">
    <name type="scientific">Sorlinia euscelidii</name>
    <dbReference type="NCBI Taxonomy" id="3081148"/>
    <lineage>
        <taxon>Bacteria</taxon>
        <taxon>Pseudomonadati</taxon>
        <taxon>Pseudomonadota</taxon>
        <taxon>Alphaproteobacteria</taxon>
        <taxon>Acetobacterales</taxon>
        <taxon>Acetobacteraceae</taxon>
        <taxon>Sorlinia</taxon>
    </lineage>
</organism>
<gene>
    <name evidence="1" type="ORF">DOFOFD_04030</name>
</gene>
<evidence type="ECO:0000313" key="2">
    <source>
        <dbReference type="Proteomes" id="UP001312908"/>
    </source>
</evidence>
<sequence>MPDLRALRAVSRPSFQRPTHDAAFRQTHVVTCKVLHALVMGSKFSSRTAAEDNRVGVFMLWNKVRGDAWRHHL</sequence>
<dbReference type="EMBL" id="JAWJZY010000002">
    <property type="protein sequence ID" value="MEE8658175.1"/>
    <property type="molecule type" value="Genomic_DNA"/>
</dbReference>
<keyword evidence="2" id="KW-1185">Reference proteome</keyword>
<dbReference type="Proteomes" id="UP001312908">
    <property type="component" value="Unassembled WGS sequence"/>
</dbReference>